<organism evidence="1">
    <name type="scientific">Anguilla anguilla</name>
    <name type="common">European freshwater eel</name>
    <name type="synonym">Muraena anguilla</name>
    <dbReference type="NCBI Taxonomy" id="7936"/>
    <lineage>
        <taxon>Eukaryota</taxon>
        <taxon>Metazoa</taxon>
        <taxon>Chordata</taxon>
        <taxon>Craniata</taxon>
        <taxon>Vertebrata</taxon>
        <taxon>Euteleostomi</taxon>
        <taxon>Actinopterygii</taxon>
        <taxon>Neopterygii</taxon>
        <taxon>Teleostei</taxon>
        <taxon>Anguilliformes</taxon>
        <taxon>Anguillidae</taxon>
        <taxon>Anguilla</taxon>
    </lineage>
</organism>
<sequence>MRDRFWAIKFMDYLNSTCYLMSIETFDQSEMAKEMFLRLFYSGVLE</sequence>
<evidence type="ECO:0000313" key="1">
    <source>
        <dbReference type="EMBL" id="JAH55734.1"/>
    </source>
</evidence>
<dbReference type="EMBL" id="GBXM01052843">
    <property type="protein sequence ID" value="JAH55734.1"/>
    <property type="molecule type" value="Transcribed_RNA"/>
</dbReference>
<name>A0A0E9TPW2_ANGAN</name>
<protein>
    <submittedName>
        <fullName evidence="1">Uncharacterized protein</fullName>
    </submittedName>
</protein>
<accession>A0A0E9TPW2</accession>
<reference evidence="1" key="2">
    <citation type="journal article" date="2015" name="Fish Shellfish Immunol.">
        <title>Early steps in the European eel (Anguilla anguilla)-Vibrio vulnificus interaction in the gills: Role of the RtxA13 toxin.</title>
        <authorList>
            <person name="Callol A."/>
            <person name="Pajuelo D."/>
            <person name="Ebbesson L."/>
            <person name="Teles M."/>
            <person name="MacKenzie S."/>
            <person name="Amaro C."/>
        </authorList>
    </citation>
    <scope>NUCLEOTIDE SEQUENCE</scope>
</reference>
<reference evidence="1" key="1">
    <citation type="submission" date="2014-11" db="EMBL/GenBank/DDBJ databases">
        <authorList>
            <person name="Amaro Gonzalez C."/>
        </authorList>
    </citation>
    <scope>NUCLEOTIDE SEQUENCE</scope>
</reference>
<proteinExistence type="predicted"/>
<dbReference type="AlphaFoldDB" id="A0A0E9TPW2"/>